<dbReference type="Proteomes" id="UP001612741">
    <property type="component" value="Unassembled WGS sequence"/>
</dbReference>
<proteinExistence type="predicted"/>
<accession>A0ABW7YR76</accession>
<gene>
    <name evidence="1" type="ORF">ACIBG2_13560</name>
</gene>
<protein>
    <recommendedName>
        <fullName evidence="3">MftR C-terminal domain-containing protein</fullName>
    </recommendedName>
</protein>
<evidence type="ECO:0000313" key="1">
    <source>
        <dbReference type="EMBL" id="MFI6498414.1"/>
    </source>
</evidence>
<organism evidence="1 2">
    <name type="scientific">Nonomuraea typhae</name>
    <dbReference type="NCBI Taxonomy" id="2603600"/>
    <lineage>
        <taxon>Bacteria</taxon>
        <taxon>Bacillati</taxon>
        <taxon>Actinomycetota</taxon>
        <taxon>Actinomycetes</taxon>
        <taxon>Streptosporangiales</taxon>
        <taxon>Streptosporangiaceae</taxon>
        <taxon>Nonomuraea</taxon>
    </lineage>
</organism>
<name>A0ABW7YR76_9ACTN</name>
<evidence type="ECO:0008006" key="3">
    <source>
        <dbReference type="Google" id="ProtNLM"/>
    </source>
</evidence>
<reference evidence="1 2" key="1">
    <citation type="submission" date="2024-10" db="EMBL/GenBank/DDBJ databases">
        <title>The Natural Products Discovery Center: Release of the First 8490 Sequenced Strains for Exploring Actinobacteria Biosynthetic Diversity.</title>
        <authorList>
            <person name="Kalkreuter E."/>
            <person name="Kautsar S.A."/>
            <person name="Yang D."/>
            <person name="Bader C.D."/>
            <person name="Teijaro C.N."/>
            <person name="Fluegel L."/>
            <person name="Davis C.M."/>
            <person name="Simpson J.R."/>
            <person name="Lauterbach L."/>
            <person name="Steele A.D."/>
            <person name="Gui C."/>
            <person name="Meng S."/>
            <person name="Li G."/>
            <person name="Viehrig K."/>
            <person name="Ye F."/>
            <person name="Su P."/>
            <person name="Kiefer A.F."/>
            <person name="Nichols A."/>
            <person name="Cepeda A.J."/>
            <person name="Yan W."/>
            <person name="Fan B."/>
            <person name="Jiang Y."/>
            <person name="Adhikari A."/>
            <person name="Zheng C.-J."/>
            <person name="Schuster L."/>
            <person name="Cowan T.M."/>
            <person name="Smanski M.J."/>
            <person name="Chevrette M.G."/>
            <person name="De Carvalho L.P.S."/>
            <person name="Shen B."/>
        </authorList>
    </citation>
    <scope>NUCLEOTIDE SEQUENCE [LARGE SCALE GENOMIC DNA]</scope>
    <source>
        <strain evidence="1 2">NPDC050545</strain>
    </source>
</reference>
<dbReference type="RefSeq" id="WP_397081661.1">
    <property type="nucleotide sequence ID" value="NZ_JBITGY010000003.1"/>
</dbReference>
<comment type="caution">
    <text evidence="1">The sequence shown here is derived from an EMBL/GenBank/DDBJ whole genome shotgun (WGS) entry which is preliminary data.</text>
</comment>
<dbReference type="EMBL" id="JBITGY010000003">
    <property type="protein sequence ID" value="MFI6498414.1"/>
    <property type="molecule type" value="Genomic_DNA"/>
</dbReference>
<keyword evidence="2" id="KW-1185">Reference proteome</keyword>
<sequence>MIASERYERAALLGVAIAEEMRRLLRLHLRPAEVAADGTVGLEVPFPDAVVVCAVLDVAAECFGEEGTAEQARQAALETLLQLADFHTGSPLNR</sequence>
<evidence type="ECO:0000313" key="2">
    <source>
        <dbReference type="Proteomes" id="UP001612741"/>
    </source>
</evidence>